<dbReference type="EMBL" id="DMBR01000379">
    <property type="protein sequence ID" value="HAE95376.1"/>
    <property type="molecule type" value="Genomic_DNA"/>
</dbReference>
<evidence type="ECO:0000313" key="5">
    <source>
        <dbReference type="EMBL" id="HAE95376.1"/>
    </source>
</evidence>
<evidence type="ECO:0000313" key="10">
    <source>
        <dbReference type="Proteomes" id="UP000263957"/>
    </source>
</evidence>
<dbReference type="GO" id="GO:0005737">
    <property type="term" value="C:cytoplasm"/>
    <property type="evidence" value="ECO:0007669"/>
    <property type="project" value="TreeGrafter"/>
</dbReference>
<dbReference type="Gene3D" id="3.40.630.30">
    <property type="match status" value="1"/>
</dbReference>
<comment type="similarity">
    <text evidence="3">Belongs to the acetyltransferase family. RimJ subfamily.</text>
</comment>
<evidence type="ECO:0000259" key="4">
    <source>
        <dbReference type="PROSITE" id="PS51186"/>
    </source>
</evidence>
<sequence length="189" mass="21977">MAISRKETVIVSDRLVIEPPRKRDFKDWSHLRKRSRKHLQPWEPSWPEDANSRADWSRRLQAWKSGWQSGRAYVFLIRRLEDNELVGGVSLTNVRGWPADSASLGYWLGINFQGQGLMQEGVRAVCDWAFNNLHLHRIEAGILASNLRSRKVLESNGFREEGHAEKYLEIAGVRRDHVLFALVRRDVQH</sequence>
<dbReference type="InterPro" id="IPR051531">
    <property type="entry name" value="N-acetyltransferase"/>
</dbReference>
<dbReference type="PROSITE" id="PS51186">
    <property type="entry name" value="GNAT"/>
    <property type="match status" value="1"/>
</dbReference>
<dbReference type="eggNOG" id="COG1670">
    <property type="taxonomic scope" value="Bacteria"/>
</dbReference>
<evidence type="ECO:0000313" key="8">
    <source>
        <dbReference type="Proteomes" id="UP000024547"/>
    </source>
</evidence>
<dbReference type="STRING" id="1280948.HY36_07790"/>
<dbReference type="GO" id="GO:0008999">
    <property type="term" value="F:protein-N-terminal-alanine acetyltransferase activity"/>
    <property type="evidence" value="ECO:0007669"/>
    <property type="project" value="TreeGrafter"/>
</dbReference>
<comment type="caution">
    <text evidence="7">The sequence shown here is derived from an EMBL/GenBank/DDBJ whole genome shotgun (WGS) entry which is preliminary data.</text>
</comment>
<name>A0A059DYX6_9PROT</name>
<dbReference type="InterPro" id="IPR000182">
    <property type="entry name" value="GNAT_dom"/>
</dbReference>
<evidence type="ECO:0000313" key="6">
    <source>
        <dbReference type="EMBL" id="HBQ47516.1"/>
    </source>
</evidence>
<dbReference type="OrthoDB" id="9801669at2"/>
<dbReference type="GeneID" id="92500763"/>
<dbReference type="PANTHER" id="PTHR43792">
    <property type="entry name" value="GNAT FAMILY, PUTATIVE (AFU_ORTHOLOGUE AFUA_3G00765)-RELATED-RELATED"/>
    <property type="match status" value="1"/>
</dbReference>
<dbReference type="Proteomes" id="UP000259173">
    <property type="component" value="Unassembled WGS sequence"/>
</dbReference>
<dbReference type="SUPFAM" id="SSF55729">
    <property type="entry name" value="Acyl-CoA N-acyltransferases (Nat)"/>
    <property type="match status" value="1"/>
</dbReference>
<evidence type="ECO:0000313" key="9">
    <source>
        <dbReference type="Proteomes" id="UP000259173"/>
    </source>
</evidence>
<evidence type="ECO:0000256" key="3">
    <source>
        <dbReference type="ARBA" id="ARBA00038502"/>
    </source>
</evidence>
<feature type="domain" description="N-acetyltransferase" evidence="4">
    <location>
        <begin position="15"/>
        <end position="185"/>
    </location>
</feature>
<evidence type="ECO:0000256" key="2">
    <source>
        <dbReference type="ARBA" id="ARBA00023315"/>
    </source>
</evidence>
<dbReference type="Pfam" id="PF13302">
    <property type="entry name" value="Acetyltransf_3"/>
    <property type="match status" value="1"/>
</dbReference>
<gene>
    <name evidence="5" type="ORF">DCG65_12510</name>
    <name evidence="6" type="ORF">DD728_01305</name>
    <name evidence="7" type="ORF">HY36_07790</name>
</gene>
<organism evidence="7 8">
    <name type="scientific">Hyphomonas atlantica</name>
    <dbReference type="NCBI Taxonomy" id="1280948"/>
    <lineage>
        <taxon>Bacteria</taxon>
        <taxon>Pseudomonadati</taxon>
        <taxon>Pseudomonadota</taxon>
        <taxon>Alphaproteobacteria</taxon>
        <taxon>Hyphomonadales</taxon>
        <taxon>Hyphomonadaceae</taxon>
        <taxon>Hyphomonas</taxon>
    </lineage>
</organism>
<protein>
    <submittedName>
        <fullName evidence="5">GNAT family N-acetyltransferase</fullName>
    </submittedName>
</protein>
<evidence type="ECO:0000313" key="7">
    <source>
        <dbReference type="EMBL" id="KCZ59169.1"/>
    </source>
</evidence>
<dbReference type="PANTHER" id="PTHR43792:SF8">
    <property type="entry name" value="[RIBOSOMAL PROTEIN US5]-ALANINE N-ACETYLTRANSFERASE"/>
    <property type="match status" value="1"/>
</dbReference>
<evidence type="ECO:0000256" key="1">
    <source>
        <dbReference type="ARBA" id="ARBA00022679"/>
    </source>
</evidence>
<keyword evidence="8" id="KW-1185">Reference proteome</keyword>
<dbReference type="RefSeq" id="WP_035553680.1">
    <property type="nucleotide sequence ID" value="NZ_AWFH01000045.1"/>
</dbReference>
<dbReference type="PATRIC" id="fig|1280948.3.peg.2674"/>
<reference evidence="9 10" key="2">
    <citation type="journal article" date="2018" name="Nat. Biotechnol.">
        <title>A standardized bacterial taxonomy based on genome phylogeny substantially revises the tree of life.</title>
        <authorList>
            <person name="Parks D.H."/>
            <person name="Chuvochina M."/>
            <person name="Waite D.W."/>
            <person name="Rinke C."/>
            <person name="Skarshewski A."/>
            <person name="Chaumeil P.A."/>
            <person name="Hugenholtz P."/>
        </authorList>
    </citation>
    <scope>NUCLEOTIDE SEQUENCE [LARGE SCALE GENOMIC DNA]</scope>
    <source>
        <strain evidence="6">UBA10378</strain>
        <strain evidence="5">UBA8557</strain>
    </source>
</reference>
<dbReference type="Proteomes" id="UP000263957">
    <property type="component" value="Unassembled WGS sequence"/>
</dbReference>
<dbReference type="EMBL" id="AWFH01000045">
    <property type="protein sequence ID" value="KCZ59169.1"/>
    <property type="molecule type" value="Genomic_DNA"/>
</dbReference>
<dbReference type="Proteomes" id="UP000024547">
    <property type="component" value="Unassembled WGS sequence"/>
</dbReference>
<dbReference type="EMBL" id="DOGS01000031">
    <property type="protein sequence ID" value="HBQ47516.1"/>
    <property type="molecule type" value="Genomic_DNA"/>
</dbReference>
<reference evidence="7 8" key="1">
    <citation type="journal article" date="2014" name="Antonie Van Leeuwenhoek">
        <title>Hyphomonas beringensis sp. nov. and Hyphomonas chukchiensis sp. nov., isolated from surface seawater of the Bering Sea and Chukchi Sea.</title>
        <authorList>
            <person name="Li C."/>
            <person name="Lai Q."/>
            <person name="Li G."/>
            <person name="Dong C."/>
            <person name="Wang J."/>
            <person name="Liao Y."/>
            <person name="Shao Z."/>
        </authorList>
    </citation>
    <scope>NUCLEOTIDE SEQUENCE [LARGE SCALE GENOMIC DNA]</scope>
    <source>
        <strain evidence="7 8">22II1-22F38</strain>
    </source>
</reference>
<dbReference type="InterPro" id="IPR016181">
    <property type="entry name" value="Acyl_CoA_acyltransferase"/>
</dbReference>
<keyword evidence="2" id="KW-0012">Acyltransferase</keyword>
<keyword evidence="1 5" id="KW-0808">Transferase</keyword>
<accession>A0A059DYX6</accession>
<dbReference type="AlphaFoldDB" id="A0A059DYX6"/>
<proteinExistence type="inferred from homology"/>